<dbReference type="GO" id="GO:0016301">
    <property type="term" value="F:kinase activity"/>
    <property type="evidence" value="ECO:0007669"/>
    <property type="project" value="UniProtKB-KW"/>
</dbReference>
<dbReference type="RefSeq" id="WP_317637128.1">
    <property type="nucleotide sequence ID" value="NZ_AP026803.1"/>
</dbReference>
<keyword evidence="1 5" id="KW-0808">Transferase</keyword>
<feature type="binding site" evidence="5">
    <location>
        <position position="131"/>
    </location>
    <ligand>
        <name>Zn(2+)</name>
        <dbReference type="ChEBI" id="CHEBI:29105"/>
        <note>structural</note>
    </ligand>
</feature>
<feature type="domain" description="Adenylate kinase active site lid" evidence="8">
    <location>
        <begin position="128"/>
        <end position="164"/>
    </location>
</feature>
<dbReference type="Proteomes" id="UP001321741">
    <property type="component" value="Chromosome"/>
</dbReference>
<evidence type="ECO:0000313" key="10">
    <source>
        <dbReference type="Proteomes" id="UP001321741"/>
    </source>
</evidence>
<dbReference type="SUPFAM" id="SSF52540">
    <property type="entry name" value="P-loop containing nucleoside triphosphate hydrolases"/>
    <property type="match status" value="1"/>
</dbReference>
<keyword evidence="5 7" id="KW-0067">ATP-binding</keyword>
<dbReference type="InterPro" id="IPR000850">
    <property type="entry name" value="Adenylat/UMP-CMP_kin"/>
</dbReference>
<dbReference type="InterPro" id="IPR006259">
    <property type="entry name" value="Adenyl_kin_sub"/>
</dbReference>
<dbReference type="CDD" id="cd01428">
    <property type="entry name" value="ADK"/>
    <property type="match status" value="1"/>
</dbReference>
<dbReference type="NCBIfam" id="TIGR01351">
    <property type="entry name" value="adk"/>
    <property type="match status" value="1"/>
</dbReference>
<comment type="catalytic activity">
    <reaction evidence="5 7">
        <text>AMP + ATP = 2 ADP</text>
        <dbReference type="Rhea" id="RHEA:12973"/>
        <dbReference type="ChEBI" id="CHEBI:30616"/>
        <dbReference type="ChEBI" id="CHEBI:456215"/>
        <dbReference type="ChEBI" id="CHEBI:456216"/>
        <dbReference type="EC" id="2.7.4.3"/>
    </reaction>
</comment>
<feature type="binding site" evidence="5">
    <location>
        <position position="93"/>
    </location>
    <ligand>
        <name>AMP</name>
        <dbReference type="ChEBI" id="CHEBI:456215"/>
    </ligand>
</feature>
<comment type="subunit">
    <text evidence="5 7">Monomer.</text>
</comment>
<evidence type="ECO:0000256" key="3">
    <source>
        <dbReference type="ARBA" id="ARBA00022741"/>
    </source>
</evidence>
<comment type="pathway">
    <text evidence="5">Purine metabolism; AMP biosynthesis via salvage pathway; AMP from ADP: step 1/1.</text>
</comment>
<dbReference type="InterPro" id="IPR007862">
    <property type="entry name" value="Adenylate_kinase_lid-dom"/>
</dbReference>
<dbReference type="NCBIfam" id="NF001380">
    <property type="entry name" value="PRK00279.1-2"/>
    <property type="match status" value="1"/>
</dbReference>
<feature type="binding site" evidence="5">
    <location>
        <position position="37"/>
    </location>
    <ligand>
        <name>AMP</name>
        <dbReference type="ChEBI" id="CHEBI:456215"/>
    </ligand>
</feature>
<feature type="binding site" evidence="5">
    <location>
        <position position="134"/>
    </location>
    <ligand>
        <name>Zn(2+)</name>
        <dbReference type="ChEBI" id="CHEBI:29105"/>
        <note>structural</note>
    </ligand>
</feature>
<comment type="domain">
    <text evidence="5">Consists of three domains, a large central CORE domain and two small peripheral domains, NMPbind and LID, which undergo movements during catalysis. The LID domain closes over the site of phosphoryl transfer upon ATP binding. Assembling and dissambling the active center during each catalytic cycle provides an effective means to prevent ATP hydrolysis. Some bacteria have evolved a zinc-coordinating structure that stabilizes the LID domain.</text>
</comment>
<evidence type="ECO:0000256" key="4">
    <source>
        <dbReference type="ARBA" id="ARBA00022777"/>
    </source>
</evidence>
<evidence type="ECO:0000256" key="5">
    <source>
        <dbReference type="HAMAP-Rule" id="MF_00235"/>
    </source>
</evidence>
<keyword evidence="2 5" id="KW-0545">Nucleotide biosynthesis</keyword>
<dbReference type="NCBIfam" id="NF001381">
    <property type="entry name" value="PRK00279.1-3"/>
    <property type="match status" value="1"/>
</dbReference>
<feature type="binding site" evidence="5">
    <location>
        <begin position="86"/>
        <end position="89"/>
    </location>
    <ligand>
        <name>AMP</name>
        <dbReference type="ChEBI" id="CHEBI:456215"/>
    </ligand>
</feature>
<dbReference type="EMBL" id="AP026803">
    <property type="protein sequence ID" value="BDR60885.1"/>
    <property type="molecule type" value="Genomic_DNA"/>
</dbReference>
<dbReference type="PRINTS" id="PR00094">
    <property type="entry name" value="ADENYLTKNASE"/>
</dbReference>
<evidence type="ECO:0000256" key="6">
    <source>
        <dbReference type="RuleBase" id="RU003330"/>
    </source>
</evidence>
<comment type="subcellular location">
    <subcellularLocation>
        <location evidence="5 7">Cytoplasm</location>
    </subcellularLocation>
</comment>
<keyword evidence="5" id="KW-0963">Cytoplasm</keyword>
<keyword evidence="4 5" id="KW-0418">Kinase</keyword>
<evidence type="ECO:0000256" key="2">
    <source>
        <dbReference type="ARBA" id="ARBA00022727"/>
    </source>
</evidence>
<dbReference type="HAMAP" id="MF_00235">
    <property type="entry name" value="Adenylate_kinase_Adk"/>
    <property type="match status" value="1"/>
</dbReference>
<dbReference type="InterPro" id="IPR027417">
    <property type="entry name" value="P-loop_NTPase"/>
</dbReference>
<comment type="function">
    <text evidence="5">Catalyzes the reversible transfer of the terminal phosphate group between ATP and AMP. Plays an important role in cellular energy homeostasis and in adenine nucleotide metabolism.</text>
</comment>
<feature type="binding site" evidence="5">
    <location>
        <begin position="58"/>
        <end position="60"/>
    </location>
    <ligand>
        <name>AMP</name>
        <dbReference type="ChEBI" id="CHEBI:456215"/>
    </ligand>
</feature>
<reference evidence="9 10" key="1">
    <citation type="journal article" date="2023" name="Microbiol. Spectr.">
        <title>Symbiosis of Carpenter Bees with Uncharacterized Lactic Acid Bacteria Showing NAD Auxotrophy.</title>
        <authorList>
            <person name="Kawasaki S."/>
            <person name="Ozawa K."/>
            <person name="Mori T."/>
            <person name="Yamamoto A."/>
            <person name="Ito M."/>
            <person name="Ohkuma M."/>
            <person name="Sakamoto M."/>
            <person name="Matsutani M."/>
        </authorList>
    </citation>
    <scope>NUCLEOTIDE SEQUENCE [LARGE SCALE GENOMIC DNA]</scope>
    <source>
        <strain evidence="9 10">Kim32-2</strain>
    </source>
</reference>
<feature type="binding site" evidence="5">
    <location>
        <position position="173"/>
    </location>
    <ligand>
        <name>AMP</name>
        <dbReference type="ChEBI" id="CHEBI:456215"/>
    </ligand>
</feature>
<accession>A0ABN6SKH1</accession>
<feature type="binding site" evidence="5">
    <location>
        <position position="201"/>
    </location>
    <ligand>
        <name>ATP</name>
        <dbReference type="ChEBI" id="CHEBI:30616"/>
    </ligand>
</feature>
<name>A0ABN6SKH1_9LACO</name>
<keyword evidence="5" id="KW-0862">Zinc</keyword>
<organism evidence="9 10">
    <name type="scientific">Lactobacillus xylocopicola</name>
    <dbReference type="NCBI Taxonomy" id="2976676"/>
    <lineage>
        <taxon>Bacteria</taxon>
        <taxon>Bacillati</taxon>
        <taxon>Bacillota</taxon>
        <taxon>Bacilli</taxon>
        <taxon>Lactobacillales</taxon>
        <taxon>Lactobacillaceae</taxon>
        <taxon>Lactobacillus</taxon>
    </lineage>
</organism>
<feature type="binding site" evidence="5">
    <location>
        <position position="128"/>
    </location>
    <ligand>
        <name>ATP</name>
        <dbReference type="ChEBI" id="CHEBI:30616"/>
    </ligand>
</feature>
<sequence length="217" mass="24399">MINLFLLGLPGAGKGTVSEQIVDKYQLTHISTGDMFREAMANKTKVGLEAKSYIDKGDLVPDEVTARLVEERLGQPDIEKGYILDGFPRTIVQAELLEDITKKLNKPLTSVISLEVKEETLVKRLSARFMCKNCGATYNKLTKMPKVEGTCDRCGSHDFYQREDDKPEVVKNRLEVNEKMNTPLKDYYQAHGLLTVVNGERNPEEVFESVDAVLSNK</sequence>
<protein>
    <recommendedName>
        <fullName evidence="5 7">Adenylate kinase</fullName>
        <shortName evidence="5">AK</shortName>
        <ecNumber evidence="5 7">2.7.4.3</ecNumber>
    </recommendedName>
    <alternativeName>
        <fullName evidence="5">ATP-AMP transphosphorylase</fullName>
    </alternativeName>
    <alternativeName>
        <fullName evidence="5">ATP:AMP phosphotransferase</fullName>
    </alternativeName>
    <alternativeName>
        <fullName evidence="5">Adenylate monophosphate kinase</fullName>
    </alternativeName>
</protein>
<dbReference type="Pfam" id="PF00406">
    <property type="entry name" value="ADK"/>
    <property type="match status" value="1"/>
</dbReference>
<feature type="binding site" evidence="5">
    <location>
        <position position="151"/>
    </location>
    <ligand>
        <name>Zn(2+)</name>
        <dbReference type="ChEBI" id="CHEBI:29105"/>
        <note>structural</note>
    </ligand>
</feature>
<feature type="binding site" evidence="5">
    <location>
        <position position="32"/>
    </location>
    <ligand>
        <name>AMP</name>
        <dbReference type="ChEBI" id="CHEBI:456215"/>
    </ligand>
</feature>
<dbReference type="PANTHER" id="PTHR23359">
    <property type="entry name" value="NUCLEOTIDE KINASE"/>
    <property type="match status" value="1"/>
</dbReference>
<dbReference type="PROSITE" id="PS00113">
    <property type="entry name" value="ADENYLATE_KINASE"/>
    <property type="match status" value="1"/>
</dbReference>
<keyword evidence="10" id="KW-1185">Reference proteome</keyword>
<evidence type="ECO:0000313" key="9">
    <source>
        <dbReference type="EMBL" id="BDR60885.1"/>
    </source>
</evidence>
<proteinExistence type="inferred from homology"/>
<keyword evidence="5" id="KW-0479">Metal-binding</keyword>
<gene>
    <name evidence="5 9" type="primary">adk</name>
    <name evidence="9" type="ORF">KIM322_11460</name>
</gene>
<keyword evidence="3 5" id="KW-0547">Nucleotide-binding</keyword>
<dbReference type="EC" id="2.7.4.3" evidence="5 7"/>
<comment type="similarity">
    <text evidence="5 6">Belongs to the adenylate kinase family.</text>
</comment>
<feature type="binding site" evidence="5">
    <location>
        <begin position="137"/>
        <end position="138"/>
    </location>
    <ligand>
        <name>ATP</name>
        <dbReference type="ChEBI" id="CHEBI:30616"/>
    </ligand>
</feature>
<feature type="binding site" evidence="5">
    <location>
        <position position="162"/>
    </location>
    <ligand>
        <name>AMP</name>
        <dbReference type="ChEBI" id="CHEBI:456215"/>
    </ligand>
</feature>
<dbReference type="Gene3D" id="3.40.50.300">
    <property type="entry name" value="P-loop containing nucleotide triphosphate hydrolases"/>
    <property type="match status" value="1"/>
</dbReference>
<feature type="binding site" evidence="5">
    <location>
        <position position="154"/>
    </location>
    <ligand>
        <name>Zn(2+)</name>
        <dbReference type="ChEBI" id="CHEBI:29105"/>
        <note>structural</note>
    </ligand>
</feature>
<feature type="binding site" evidence="5">
    <location>
        <begin position="11"/>
        <end position="16"/>
    </location>
    <ligand>
        <name>ATP</name>
        <dbReference type="ChEBI" id="CHEBI:30616"/>
    </ligand>
</feature>
<comment type="caution">
    <text evidence="5">Lacks conserved residue(s) required for the propagation of feature annotation.</text>
</comment>
<dbReference type="Pfam" id="PF05191">
    <property type="entry name" value="ADK_lid"/>
    <property type="match status" value="1"/>
</dbReference>
<dbReference type="InterPro" id="IPR033690">
    <property type="entry name" value="Adenylat_kinase_CS"/>
</dbReference>
<evidence type="ECO:0000256" key="7">
    <source>
        <dbReference type="RuleBase" id="RU003331"/>
    </source>
</evidence>
<feature type="region of interest" description="NMP" evidence="5">
    <location>
        <begin position="31"/>
        <end position="60"/>
    </location>
</feature>
<evidence type="ECO:0000259" key="8">
    <source>
        <dbReference type="Pfam" id="PF05191"/>
    </source>
</evidence>
<evidence type="ECO:0000256" key="1">
    <source>
        <dbReference type="ARBA" id="ARBA00022679"/>
    </source>
</evidence>